<dbReference type="PANTHER" id="PTHR30118">
    <property type="entry name" value="HTH-TYPE TRANSCRIPTIONAL REGULATOR LEUO-RELATED"/>
    <property type="match status" value="1"/>
</dbReference>
<dbReference type="OrthoDB" id="8583877at2"/>
<proteinExistence type="inferred from homology"/>
<reference evidence="6 7" key="1">
    <citation type="submission" date="2019-11" db="EMBL/GenBank/DDBJ databases">
        <title>Type strains purchased from KCTC, JCM and DSMZ.</title>
        <authorList>
            <person name="Lu H."/>
        </authorList>
    </citation>
    <scope>NUCLEOTIDE SEQUENCE [LARGE SCALE GENOMIC DNA]</scope>
    <source>
        <strain evidence="6 7">KCTC 22382</strain>
    </source>
</reference>
<dbReference type="AlphaFoldDB" id="A0A6L6PC40"/>
<protein>
    <submittedName>
        <fullName evidence="6">LysR family transcriptional regulator</fullName>
    </submittedName>
</protein>
<dbReference type="EMBL" id="WNKY01000001">
    <property type="protein sequence ID" value="MTV36574.1"/>
    <property type="molecule type" value="Genomic_DNA"/>
</dbReference>
<dbReference type="RefSeq" id="WP_155461896.1">
    <property type="nucleotide sequence ID" value="NZ_WNKY01000001.1"/>
</dbReference>
<comment type="similarity">
    <text evidence="1">Belongs to the LysR transcriptional regulatory family.</text>
</comment>
<dbReference type="InterPro" id="IPR036388">
    <property type="entry name" value="WH-like_DNA-bd_sf"/>
</dbReference>
<evidence type="ECO:0000256" key="4">
    <source>
        <dbReference type="ARBA" id="ARBA00023163"/>
    </source>
</evidence>
<dbReference type="GO" id="GO:0003700">
    <property type="term" value="F:DNA-binding transcription factor activity"/>
    <property type="evidence" value="ECO:0007669"/>
    <property type="project" value="InterPro"/>
</dbReference>
<gene>
    <name evidence="6" type="ORF">GM676_03110</name>
</gene>
<dbReference type="SUPFAM" id="SSF46785">
    <property type="entry name" value="Winged helix' DNA-binding domain"/>
    <property type="match status" value="1"/>
</dbReference>
<keyword evidence="3" id="KW-0238">DNA-binding</keyword>
<dbReference type="SUPFAM" id="SSF53850">
    <property type="entry name" value="Periplasmic binding protein-like II"/>
    <property type="match status" value="1"/>
</dbReference>
<keyword evidence="4" id="KW-0804">Transcription</keyword>
<accession>A0A6L6PC40</accession>
<dbReference type="Pfam" id="PF03466">
    <property type="entry name" value="LysR_substrate"/>
    <property type="match status" value="1"/>
</dbReference>
<dbReference type="InterPro" id="IPR050389">
    <property type="entry name" value="LysR-type_TF"/>
</dbReference>
<dbReference type="InterPro" id="IPR000847">
    <property type="entry name" value="LysR_HTH_N"/>
</dbReference>
<name>A0A6L6PC40_9BURK</name>
<dbReference type="CDD" id="cd08459">
    <property type="entry name" value="PBP2_DntR_NahR_LinR_like"/>
    <property type="match status" value="1"/>
</dbReference>
<evidence type="ECO:0000256" key="3">
    <source>
        <dbReference type="ARBA" id="ARBA00023125"/>
    </source>
</evidence>
<dbReference type="InterPro" id="IPR005119">
    <property type="entry name" value="LysR_subst-bd"/>
</dbReference>
<evidence type="ECO:0000313" key="6">
    <source>
        <dbReference type="EMBL" id="MTV36574.1"/>
    </source>
</evidence>
<evidence type="ECO:0000256" key="1">
    <source>
        <dbReference type="ARBA" id="ARBA00009437"/>
    </source>
</evidence>
<evidence type="ECO:0000259" key="5">
    <source>
        <dbReference type="PROSITE" id="PS50931"/>
    </source>
</evidence>
<dbReference type="Pfam" id="PF00126">
    <property type="entry name" value="HTH_1"/>
    <property type="match status" value="1"/>
</dbReference>
<dbReference type="PROSITE" id="PS50931">
    <property type="entry name" value="HTH_LYSR"/>
    <property type="match status" value="1"/>
</dbReference>
<dbReference type="InterPro" id="IPR036390">
    <property type="entry name" value="WH_DNA-bd_sf"/>
</dbReference>
<dbReference type="PRINTS" id="PR00039">
    <property type="entry name" value="HTHLYSR"/>
</dbReference>
<keyword evidence="7" id="KW-1185">Reference proteome</keyword>
<evidence type="ECO:0000256" key="2">
    <source>
        <dbReference type="ARBA" id="ARBA00023015"/>
    </source>
</evidence>
<dbReference type="Proteomes" id="UP000475582">
    <property type="component" value="Unassembled WGS sequence"/>
</dbReference>
<keyword evidence="2" id="KW-0805">Transcription regulation</keyword>
<dbReference type="GO" id="GO:0003677">
    <property type="term" value="F:DNA binding"/>
    <property type="evidence" value="ECO:0007669"/>
    <property type="project" value="UniProtKB-KW"/>
</dbReference>
<dbReference type="PANTHER" id="PTHR30118:SF15">
    <property type="entry name" value="TRANSCRIPTIONAL REGULATORY PROTEIN"/>
    <property type="match status" value="1"/>
</dbReference>
<organism evidence="6 7">
    <name type="scientific">Duganella radicis</name>
    <dbReference type="NCBI Taxonomy" id="551988"/>
    <lineage>
        <taxon>Bacteria</taxon>
        <taxon>Pseudomonadati</taxon>
        <taxon>Pseudomonadota</taxon>
        <taxon>Betaproteobacteria</taxon>
        <taxon>Burkholderiales</taxon>
        <taxon>Oxalobacteraceae</taxon>
        <taxon>Telluria group</taxon>
        <taxon>Duganella</taxon>
    </lineage>
</organism>
<dbReference type="Gene3D" id="1.10.10.10">
    <property type="entry name" value="Winged helix-like DNA-binding domain superfamily/Winged helix DNA-binding domain"/>
    <property type="match status" value="1"/>
</dbReference>
<comment type="caution">
    <text evidence="6">The sequence shown here is derived from an EMBL/GenBank/DDBJ whole genome shotgun (WGS) entry which is preliminary data.</text>
</comment>
<sequence>MPGFDLNLLPVALAIYEESSVSGAARKLGMSQPAVSVALNKLRKALGDPLFVRTVQGMAPTPRALTLIDPTRDILQRLRNDVLASEQFEPASTDRHFTIALSDIGEMTFLPRLLDRLRREAPGASIGSVTLPPAELAVALEQGTVDLAVGYFPDLKHRNLFQQRLFTHDFICLLAASHPYRQKKLSMRQFLDMGHVVVKAEGRSQELFEQFLAKQQITRRVVLSTPHFMSIPFVIAASDLVVTVPRAVGESFAQLANIRLVEPPVAIPSFDLKQHWHRKYAKDGANAWLRSTIAEIFTDAP</sequence>
<dbReference type="Gene3D" id="3.40.190.10">
    <property type="entry name" value="Periplasmic binding protein-like II"/>
    <property type="match status" value="2"/>
</dbReference>
<evidence type="ECO:0000313" key="7">
    <source>
        <dbReference type="Proteomes" id="UP000475582"/>
    </source>
</evidence>
<feature type="domain" description="HTH lysR-type" evidence="5">
    <location>
        <begin position="4"/>
        <end position="61"/>
    </location>
</feature>